<accession>L0DEL1</accession>
<feature type="region of interest" description="Disordered" evidence="1">
    <location>
        <begin position="50"/>
        <end position="121"/>
    </location>
</feature>
<evidence type="ECO:0000313" key="3">
    <source>
        <dbReference type="Proteomes" id="UP000010798"/>
    </source>
</evidence>
<evidence type="ECO:0000313" key="2">
    <source>
        <dbReference type="EMBL" id="AGA27258.1"/>
    </source>
</evidence>
<dbReference type="Proteomes" id="UP000010798">
    <property type="component" value="Chromosome"/>
</dbReference>
<dbReference type="HOGENOM" id="CLU_1293595_0_0_0"/>
<proteinExistence type="predicted"/>
<protein>
    <submittedName>
        <fullName evidence="2">Uncharacterized protein</fullName>
    </submittedName>
</protein>
<name>L0DEL1_SINAD</name>
<dbReference type="EMBL" id="CP003364">
    <property type="protein sequence ID" value="AGA27258.1"/>
    <property type="molecule type" value="Genomic_DNA"/>
</dbReference>
<reference evidence="2 3" key="1">
    <citation type="submission" date="2012-02" db="EMBL/GenBank/DDBJ databases">
        <title>Complete sequence of chromosome of Singulisphaera acidiphila DSM 18658.</title>
        <authorList>
            <consortium name="US DOE Joint Genome Institute (JGI-PGF)"/>
            <person name="Lucas S."/>
            <person name="Copeland A."/>
            <person name="Lapidus A."/>
            <person name="Glavina del Rio T."/>
            <person name="Dalin E."/>
            <person name="Tice H."/>
            <person name="Bruce D."/>
            <person name="Goodwin L."/>
            <person name="Pitluck S."/>
            <person name="Peters L."/>
            <person name="Ovchinnikova G."/>
            <person name="Chertkov O."/>
            <person name="Kyrpides N."/>
            <person name="Mavromatis K."/>
            <person name="Ivanova N."/>
            <person name="Brettin T."/>
            <person name="Detter J.C."/>
            <person name="Han C."/>
            <person name="Larimer F."/>
            <person name="Land M."/>
            <person name="Hauser L."/>
            <person name="Markowitz V."/>
            <person name="Cheng J.-F."/>
            <person name="Hugenholtz P."/>
            <person name="Woyke T."/>
            <person name="Wu D."/>
            <person name="Tindall B."/>
            <person name="Pomrenke H."/>
            <person name="Brambilla E."/>
            <person name="Klenk H.-P."/>
            <person name="Eisen J.A."/>
        </authorList>
    </citation>
    <scope>NUCLEOTIDE SEQUENCE [LARGE SCALE GENOMIC DNA]</scope>
    <source>
        <strain evidence="3">ATCC BAA-1392 / DSM 18658 / VKM B-2454 / MOB10</strain>
    </source>
</reference>
<dbReference type="AlphaFoldDB" id="L0DEL1"/>
<keyword evidence="3" id="KW-1185">Reference proteome</keyword>
<evidence type="ECO:0000256" key="1">
    <source>
        <dbReference type="SAM" id="MobiDB-lite"/>
    </source>
</evidence>
<gene>
    <name evidence="2" type="ordered locus">Sinac_2974</name>
</gene>
<sequence length="213" mass="23631">MGPGPLRIGSLYPTPNTGCGGFSNSSAQVHPLVPRSLEGRHLLWSISASPSRQDALKPSRQGANPLAPDTETPRSKRPGWIVHQRDPGPGADVNEGGKDSADQTEDVQRASTTTDKPDDLSLDNRLFRHRCASPHGDDGGEPITREQFQGTVQSQLLRMMRRRLATDHEPSLHLFYKEIANSTVSRLTNSSLHLLHQSHYTIRMSESHYPKFR</sequence>
<dbReference type="KEGG" id="saci:Sinac_2974"/>
<organism evidence="2 3">
    <name type="scientific">Singulisphaera acidiphila (strain ATCC BAA-1392 / DSM 18658 / VKM B-2454 / MOB10)</name>
    <dbReference type="NCBI Taxonomy" id="886293"/>
    <lineage>
        <taxon>Bacteria</taxon>
        <taxon>Pseudomonadati</taxon>
        <taxon>Planctomycetota</taxon>
        <taxon>Planctomycetia</taxon>
        <taxon>Isosphaerales</taxon>
        <taxon>Isosphaeraceae</taxon>
        <taxon>Singulisphaera</taxon>
    </lineage>
</organism>